<dbReference type="RefSeq" id="WP_145310667.1">
    <property type="nucleotide sequence ID" value="NZ_CP037452.1"/>
</dbReference>
<dbReference type="Pfam" id="PF04542">
    <property type="entry name" value="Sigma70_r2"/>
    <property type="match status" value="1"/>
</dbReference>
<dbReference type="SUPFAM" id="SSF88946">
    <property type="entry name" value="Sigma2 domain of RNA polymerase sigma factors"/>
    <property type="match status" value="1"/>
</dbReference>
<dbReference type="InterPro" id="IPR013325">
    <property type="entry name" value="RNA_pol_sigma_r2"/>
</dbReference>
<feature type="domain" description="RNA polymerase sigma-70 region 2" evidence="5">
    <location>
        <begin position="14"/>
        <end position="81"/>
    </location>
</feature>
<dbReference type="KEGG" id="gfm:Enr17x_35080"/>
<dbReference type="PANTHER" id="PTHR43133:SF51">
    <property type="entry name" value="RNA POLYMERASE SIGMA FACTOR"/>
    <property type="match status" value="1"/>
</dbReference>
<dbReference type="NCBIfam" id="TIGR02989">
    <property type="entry name" value="Sig-70_gvs1"/>
    <property type="match status" value="1"/>
</dbReference>
<dbReference type="InterPro" id="IPR036388">
    <property type="entry name" value="WH-like_DNA-bd_sf"/>
</dbReference>
<sequence>MPTETGSQSEVARLLTQYRRALYAYIYACVRNSADADDVFQEVSIAVVESFSQLETEAGFFPWAREIAHRRVLAHQRKSNREKPLNPQVLSALSEATERVENQRPLSTRREKLQECLERLPSLSRELIARCYNDQGESVGMVAEQFGQKVSAVYARMHRIRVILRDCISQRLQEEAAE</sequence>
<evidence type="ECO:0000256" key="1">
    <source>
        <dbReference type="ARBA" id="ARBA00010641"/>
    </source>
</evidence>
<evidence type="ECO:0000313" key="6">
    <source>
        <dbReference type="EMBL" id="QDV51452.1"/>
    </source>
</evidence>
<dbReference type="SUPFAM" id="SSF88659">
    <property type="entry name" value="Sigma3 and sigma4 domains of RNA polymerase sigma factors"/>
    <property type="match status" value="1"/>
</dbReference>
<evidence type="ECO:0000256" key="2">
    <source>
        <dbReference type="ARBA" id="ARBA00023015"/>
    </source>
</evidence>
<evidence type="ECO:0000259" key="5">
    <source>
        <dbReference type="Pfam" id="PF04542"/>
    </source>
</evidence>
<name>A0A518IEC2_9PLAN</name>
<dbReference type="Proteomes" id="UP000318313">
    <property type="component" value="Chromosome"/>
</dbReference>
<evidence type="ECO:0000256" key="3">
    <source>
        <dbReference type="ARBA" id="ARBA00023082"/>
    </source>
</evidence>
<reference evidence="6 7" key="1">
    <citation type="submission" date="2019-03" db="EMBL/GenBank/DDBJ databases">
        <title>Deep-cultivation of Planctomycetes and their phenomic and genomic characterization uncovers novel biology.</title>
        <authorList>
            <person name="Wiegand S."/>
            <person name="Jogler M."/>
            <person name="Boedeker C."/>
            <person name="Pinto D."/>
            <person name="Vollmers J."/>
            <person name="Rivas-Marin E."/>
            <person name="Kohn T."/>
            <person name="Peeters S.H."/>
            <person name="Heuer A."/>
            <person name="Rast P."/>
            <person name="Oberbeckmann S."/>
            <person name="Bunk B."/>
            <person name="Jeske O."/>
            <person name="Meyerdierks A."/>
            <person name="Storesund J.E."/>
            <person name="Kallscheuer N."/>
            <person name="Luecker S."/>
            <person name="Lage O.M."/>
            <person name="Pohl T."/>
            <person name="Merkel B.J."/>
            <person name="Hornburger P."/>
            <person name="Mueller R.-W."/>
            <person name="Bruemmer F."/>
            <person name="Labrenz M."/>
            <person name="Spormann A.M."/>
            <person name="Op den Camp H."/>
            <person name="Overmann J."/>
            <person name="Amann R."/>
            <person name="Jetten M.S.M."/>
            <person name="Mascher T."/>
            <person name="Medema M.H."/>
            <person name="Devos D.P."/>
            <person name="Kaster A.-K."/>
            <person name="Ovreas L."/>
            <person name="Rohde M."/>
            <person name="Galperin M.Y."/>
            <person name="Jogler C."/>
        </authorList>
    </citation>
    <scope>NUCLEOTIDE SEQUENCE [LARGE SCALE GENOMIC DNA]</scope>
    <source>
        <strain evidence="6 7">Enr17</strain>
    </source>
</reference>
<dbReference type="EMBL" id="CP037452">
    <property type="protein sequence ID" value="QDV51452.1"/>
    <property type="molecule type" value="Genomic_DNA"/>
</dbReference>
<keyword evidence="2" id="KW-0805">Transcription regulation</keyword>
<dbReference type="NCBIfam" id="TIGR02937">
    <property type="entry name" value="sigma70-ECF"/>
    <property type="match status" value="1"/>
</dbReference>
<dbReference type="OrthoDB" id="6383365at2"/>
<keyword evidence="7" id="KW-1185">Reference proteome</keyword>
<organism evidence="6 7">
    <name type="scientific">Gimesia fumaroli</name>
    <dbReference type="NCBI Taxonomy" id="2527976"/>
    <lineage>
        <taxon>Bacteria</taxon>
        <taxon>Pseudomonadati</taxon>
        <taxon>Planctomycetota</taxon>
        <taxon>Planctomycetia</taxon>
        <taxon>Planctomycetales</taxon>
        <taxon>Planctomycetaceae</taxon>
        <taxon>Gimesia</taxon>
    </lineage>
</organism>
<dbReference type="InterPro" id="IPR013324">
    <property type="entry name" value="RNA_pol_sigma_r3/r4-like"/>
</dbReference>
<dbReference type="InterPro" id="IPR007627">
    <property type="entry name" value="RNA_pol_sigma70_r2"/>
</dbReference>
<dbReference type="PANTHER" id="PTHR43133">
    <property type="entry name" value="RNA POLYMERASE ECF-TYPE SIGMA FACTO"/>
    <property type="match status" value="1"/>
</dbReference>
<dbReference type="GO" id="GO:0016987">
    <property type="term" value="F:sigma factor activity"/>
    <property type="evidence" value="ECO:0007669"/>
    <property type="project" value="UniProtKB-KW"/>
</dbReference>
<dbReference type="InterPro" id="IPR039425">
    <property type="entry name" value="RNA_pol_sigma-70-like"/>
</dbReference>
<dbReference type="InterPro" id="IPR014284">
    <property type="entry name" value="RNA_pol_sigma-70_dom"/>
</dbReference>
<dbReference type="InterPro" id="IPR014331">
    <property type="entry name" value="RNA_pol_sigma70_ECF_RHOBA"/>
</dbReference>
<dbReference type="AlphaFoldDB" id="A0A518IEC2"/>
<keyword evidence="3" id="KW-0731">Sigma factor</keyword>
<accession>A0A518IEC2</accession>
<gene>
    <name evidence="6" type="ORF">Enr17x_35080</name>
</gene>
<dbReference type="Gene3D" id="1.10.1740.10">
    <property type="match status" value="1"/>
</dbReference>
<keyword evidence="4" id="KW-0804">Transcription</keyword>
<dbReference type="Gene3D" id="1.10.10.10">
    <property type="entry name" value="Winged helix-like DNA-binding domain superfamily/Winged helix DNA-binding domain"/>
    <property type="match status" value="1"/>
</dbReference>
<dbReference type="GO" id="GO:0006352">
    <property type="term" value="P:DNA-templated transcription initiation"/>
    <property type="evidence" value="ECO:0007669"/>
    <property type="project" value="InterPro"/>
</dbReference>
<evidence type="ECO:0000313" key="7">
    <source>
        <dbReference type="Proteomes" id="UP000318313"/>
    </source>
</evidence>
<proteinExistence type="inferred from homology"/>
<evidence type="ECO:0000256" key="4">
    <source>
        <dbReference type="ARBA" id="ARBA00023163"/>
    </source>
</evidence>
<protein>
    <submittedName>
        <fullName evidence="6">RNA polymerase sigma factor</fullName>
    </submittedName>
</protein>
<comment type="similarity">
    <text evidence="1">Belongs to the sigma-70 factor family. ECF subfamily.</text>
</comment>